<dbReference type="InterPro" id="IPR013783">
    <property type="entry name" value="Ig-like_fold"/>
</dbReference>
<organism evidence="2 3">
    <name type="scientific">Solemya pervernicosa gill symbiont</name>
    <dbReference type="NCBI Taxonomy" id="642797"/>
    <lineage>
        <taxon>Bacteria</taxon>
        <taxon>Pseudomonadati</taxon>
        <taxon>Pseudomonadota</taxon>
        <taxon>Gammaproteobacteria</taxon>
        <taxon>sulfur-oxidizing symbionts</taxon>
    </lineage>
</organism>
<evidence type="ECO:0000313" key="2">
    <source>
        <dbReference type="EMBL" id="OOZ39544.1"/>
    </source>
</evidence>
<dbReference type="InterPro" id="IPR000601">
    <property type="entry name" value="PKD_dom"/>
</dbReference>
<feature type="domain" description="PKD" evidence="1">
    <location>
        <begin position="45"/>
        <end position="121"/>
    </location>
</feature>
<dbReference type="OrthoDB" id="9790784at2"/>
<keyword evidence="3" id="KW-1185">Reference proteome</keyword>
<dbReference type="EMBL" id="MPRL01000049">
    <property type="protein sequence ID" value="OOZ39544.1"/>
    <property type="molecule type" value="Genomic_DNA"/>
</dbReference>
<reference evidence="2 3" key="1">
    <citation type="submission" date="2016-11" db="EMBL/GenBank/DDBJ databases">
        <title>Mixed transmission modes and dynamic genome evolution in an obligate animal-bacterial symbiosis.</title>
        <authorList>
            <person name="Russell S.L."/>
            <person name="Corbett-Detig R.B."/>
            <person name="Cavanaugh C.M."/>
        </authorList>
    </citation>
    <scope>NUCLEOTIDE SEQUENCE [LARGE SCALE GENOMIC DNA]</scope>
    <source>
        <strain evidence="2">Sveles-Q1</strain>
    </source>
</reference>
<protein>
    <recommendedName>
        <fullName evidence="1">PKD domain-containing protein</fullName>
    </recommendedName>
</protein>
<dbReference type="Proteomes" id="UP000191110">
    <property type="component" value="Unassembled WGS sequence"/>
</dbReference>
<dbReference type="SUPFAM" id="SSF49299">
    <property type="entry name" value="PKD domain"/>
    <property type="match status" value="1"/>
</dbReference>
<comment type="caution">
    <text evidence="2">The sequence shown here is derived from an EMBL/GenBank/DDBJ whole genome shotgun (WGS) entry which is preliminary data.</text>
</comment>
<evidence type="ECO:0000313" key="3">
    <source>
        <dbReference type="Proteomes" id="UP000191110"/>
    </source>
</evidence>
<evidence type="ECO:0000259" key="1">
    <source>
        <dbReference type="PROSITE" id="PS50093"/>
    </source>
</evidence>
<dbReference type="AlphaFoldDB" id="A0A1T2L386"/>
<dbReference type="InterPro" id="IPR022409">
    <property type="entry name" value="PKD/Chitinase_dom"/>
</dbReference>
<dbReference type="SMART" id="SM00089">
    <property type="entry name" value="PKD"/>
    <property type="match status" value="1"/>
</dbReference>
<dbReference type="CDD" id="cd00146">
    <property type="entry name" value="PKD"/>
    <property type="match status" value="1"/>
</dbReference>
<dbReference type="Pfam" id="PF18911">
    <property type="entry name" value="PKD_4"/>
    <property type="match status" value="1"/>
</dbReference>
<dbReference type="Gene3D" id="2.60.40.10">
    <property type="entry name" value="Immunoglobulins"/>
    <property type="match status" value="1"/>
</dbReference>
<dbReference type="PROSITE" id="PS50093">
    <property type="entry name" value="PKD"/>
    <property type="match status" value="1"/>
</dbReference>
<accession>A0A1T2L386</accession>
<sequence length="129" mass="13719">MTILTSALQHPYRSYSRFITYLSLLVMLSGCFSQGSDSPTPNLAPTAGFTVSTSSIDSGESVNFDASTSSDIDGSVAEYRWDFGDGSSATGRQVTHLYTTPGKYSVNLTVTDDAGAKASGTVRYGLSRY</sequence>
<gene>
    <name evidence="2" type="ORF">BOW53_11190</name>
</gene>
<proteinExistence type="predicted"/>
<dbReference type="InterPro" id="IPR035986">
    <property type="entry name" value="PKD_dom_sf"/>
</dbReference>
<name>A0A1T2L386_9GAMM</name>